<reference evidence="2" key="1">
    <citation type="journal article" date="2019" name="Sci. Rep.">
        <title>Draft genome of Tanacetum cinerariifolium, the natural source of mosquito coil.</title>
        <authorList>
            <person name="Yamashiro T."/>
            <person name="Shiraishi A."/>
            <person name="Satake H."/>
            <person name="Nakayama K."/>
        </authorList>
    </citation>
    <scope>NUCLEOTIDE SEQUENCE</scope>
</reference>
<protein>
    <submittedName>
        <fullName evidence="2">Uncharacterized protein</fullName>
    </submittedName>
</protein>
<accession>A0A699XJP0</accession>
<feature type="region of interest" description="Disordered" evidence="1">
    <location>
        <begin position="35"/>
        <end position="54"/>
    </location>
</feature>
<feature type="non-terminal residue" evidence="2">
    <location>
        <position position="1"/>
    </location>
</feature>
<sequence>FVAEQADGGDQHDHEGQHHRQPGQHLQLEVFKVRAQRQPQCGNDREQDDPETQLGFTKCQCDQYRGERPQGLQADQVAQDQNDQHP</sequence>
<dbReference type="EMBL" id="BKCJ011847782">
    <property type="protein sequence ID" value="GFD58026.1"/>
    <property type="molecule type" value="Genomic_DNA"/>
</dbReference>
<comment type="caution">
    <text evidence="2">The sequence shown here is derived from an EMBL/GenBank/DDBJ whole genome shotgun (WGS) entry which is preliminary data.</text>
</comment>
<feature type="region of interest" description="Disordered" evidence="1">
    <location>
        <begin position="1"/>
        <end position="27"/>
    </location>
</feature>
<feature type="compositionally biased region" description="Basic and acidic residues" evidence="1">
    <location>
        <begin position="9"/>
        <end position="18"/>
    </location>
</feature>
<evidence type="ECO:0000256" key="1">
    <source>
        <dbReference type="SAM" id="MobiDB-lite"/>
    </source>
</evidence>
<feature type="non-terminal residue" evidence="2">
    <location>
        <position position="86"/>
    </location>
</feature>
<proteinExistence type="predicted"/>
<gene>
    <name evidence="2" type="ORF">Tci_929995</name>
</gene>
<organism evidence="2">
    <name type="scientific">Tanacetum cinerariifolium</name>
    <name type="common">Dalmatian daisy</name>
    <name type="synonym">Chrysanthemum cinerariifolium</name>
    <dbReference type="NCBI Taxonomy" id="118510"/>
    <lineage>
        <taxon>Eukaryota</taxon>
        <taxon>Viridiplantae</taxon>
        <taxon>Streptophyta</taxon>
        <taxon>Embryophyta</taxon>
        <taxon>Tracheophyta</taxon>
        <taxon>Spermatophyta</taxon>
        <taxon>Magnoliopsida</taxon>
        <taxon>eudicotyledons</taxon>
        <taxon>Gunneridae</taxon>
        <taxon>Pentapetalae</taxon>
        <taxon>asterids</taxon>
        <taxon>campanulids</taxon>
        <taxon>Asterales</taxon>
        <taxon>Asteraceae</taxon>
        <taxon>Asteroideae</taxon>
        <taxon>Anthemideae</taxon>
        <taxon>Anthemidinae</taxon>
        <taxon>Tanacetum</taxon>
    </lineage>
</organism>
<evidence type="ECO:0000313" key="2">
    <source>
        <dbReference type="EMBL" id="GFD58026.1"/>
    </source>
</evidence>
<dbReference type="AlphaFoldDB" id="A0A699XJP0"/>
<name>A0A699XJP0_TANCI</name>